<evidence type="ECO:0000256" key="1">
    <source>
        <dbReference type="ARBA" id="ARBA00004496"/>
    </source>
</evidence>
<dbReference type="Proteomes" id="UP000182975">
    <property type="component" value="Unassembled WGS sequence"/>
</dbReference>
<feature type="domain" description="DNA polymerase III beta sliding clamp central" evidence="11">
    <location>
        <begin position="130"/>
        <end position="240"/>
    </location>
</feature>
<dbReference type="GO" id="GO:0008408">
    <property type="term" value="F:3'-5' exonuclease activity"/>
    <property type="evidence" value="ECO:0007669"/>
    <property type="project" value="InterPro"/>
</dbReference>
<dbReference type="OrthoDB" id="468978at2"/>
<dbReference type="GO" id="GO:0006271">
    <property type="term" value="P:DNA strand elongation involved in DNA replication"/>
    <property type="evidence" value="ECO:0007669"/>
    <property type="project" value="TreeGrafter"/>
</dbReference>
<evidence type="ECO:0000256" key="6">
    <source>
        <dbReference type="ARBA" id="ARBA00022705"/>
    </source>
</evidence>
<dbReference type="SMART" id="SM00480">
    <property type="entry name" value="POL3Bc"/>
    <property type="match status" value="1"/>
</dbReference>
<evidence type="ECO:0000313" key="13">
    <source>
        <dbReference type="EMBL" id="SEO41984.1"/>
    </source>
</evidence>
<comment type="subcellular location">
    <subcellularLocation>
        <location evidence="1 9">Cytoplasm</location>
    </subcellularLocation>
</comment>
<dbReference type="PIRSF" id="PIRSF000804">
    <property type="entry name" value="DNA_pol_III_b"/>
    <property type="match status" value="1"/>
</dbReference>
<dbReference type="Gene3D" id="3.70.10.10">
    <property type="match status" value="1"/>
</dbReference>
<dbReference type="InterPro" id="IPR001001">
    <property type="entry name" value="DNA_polIII_beta"/>
</dbReference>
<evidence type="ECO:0000259" key="12">
    <source>
        <dbReference type="Pfam" id="PF02768"/>
    </source>
</evidence>
<keyword evidence="14" id="KW-1185">Reference proteome</keyword>
<reference evidence="14" key="1">
    <citation type="submission" date="2016-10" db="EMBL/GenBank/DDBJ databases">
        <authorList>
            <person name="Varghese N."/>
        </authorList>
    </citation>
    <scope>NUCLEOTIDE SEQUENCE [LARGE SCALE GENOMIC DNA]</scope>
    <source>
        <strain evidence="14">DSM 21843</strain>
    </source>
</reference>
<proteinExistence type="inferred from homology"/>
<dbReference type="CDD" id="cd00140">
    <property type="entry name" value="beta_clamp"/>
    <property type="match status" value="1"/>
</dbReference>
<dbReference type="RefSeq" id="WP_066659811.1">
    <property type="nucleotide sequence ID" value="NZ_CP011402.1"/>
</dbReference>
<gene>
    <name evidence="13" type="ORF">SAMN02910314_00196</name>
</gene>
<dbReference type="InterPro" id="IPR046938">
    <property type="entry name" value="DNA_clamp_sf"/>
</dbReference>
<dbReference type="Pfam" id="PF02768">
    <property type="entry name" value="DNA_pol3_beta_3"/>
    <property type="match status" value="1"/>
</dbReference>
<dbReference type="SUPFAM" id="SSF55979">
    <property type="entry name" value="DNA clamp"/>
    <property type="match status" value="3"/>
</dbReference>
<keyword evidence="7 9" id="KW-0239">DNA-directed DNA polymerase</keyword>
<keyword evidence="4 9" id="KW-0808">Transferase</keyword>
<keyword evidence="8" id="KW-0238">DNA-binding</keyword>
<dbReference type="GO" id="GO:0005737">
    <property type="term" value="C:cytoplasm"/>
    <property type="evidence" value="ECO:0007669"/>
    <property type="project" value="UniProtKB-SubCell"/>
</dbReference>
<evidence type="ECO:0000256" key="8">
    <source>
        <dbReference type="ARBA" id="ARBA00023125"/>
    </source>
</evidence>
<feature type="domain" description="DNA polymerase III beta sliding clamp N-terminal" evidence="10">
    <location>
        <begin position="1"/>
        <end position="118"/>
    </location>
</feature>
<dbReference type="PANTHER" id="PTHR30478">
    <property type="entry name" value="DNA POLYMERASE III SUBUNIT BETA"/>
    <property type="match status" value="1"/>
</dbReference>
<dbReference type="AlphaFoldDB" id="A0A172RVT8"/>
<evidence type="ECO:0000256" key="4">
    <source>
        <dbReference type="ARBA" id="ARBA00022679"/>
    </source>
</evidence>
<sequence>MKLSINKNELQTALGVVAKGATTRSTLPILSGILLKAYEDTLTLEATNMELSVRCSLPALIEEEGSTVIPSKLITDVVKSLPDSAVHIETKEDTEEAKVLCDTSSFSIKTLNAEDFPGFPEVNGEDRITIPFSTFSHMVRRVARIVSKDESRAILTGVLIEAGDNILRMVATDSYRLAVTDTDFEGIVDFNAVIASSFLSELASLPEGNETIDLALAENQIIATYGNTTFVNRRIEGNFPRYNQLIPDTHETRAVYDTKQLMEAVKRTSVLSNKTAPVKFDLNGASQTTQISTASKDIGAASETIVSSMEGGDAVIAFNFGYVIDGLSSVETDKVYLELQGSQRPGIFKSEETERFLYLIMPVRL</sequence>
<evidence type="ECO:0000259" key="10">
    <source>
        <dbReference type="Pfam" id="PF00712"/>
    </source>
</evidence>
<dbReference type="PANTHER" id="PTHR30478:SF0">
    <property type="entry name" value="BETA SLIDING CLAMP"/>
    <property type="match status" value="1"/>
</dbReference>
<dbReference type="InterPro" id="IPR022635">
    <property type="entry name" value="DNA_polIII_beta_C"/>
</dbReference>
<evidence type="ECO:0000256" key="5">
    <source>
        <dbReference type="ARBA" id="ARBA00022695"/>
    </source>
</evidence>
<evidence type="ECO:0000256" key="7">
    <source>
        <dbReference type="ARBA" id="ARBA00022932"/>
    </source>
</evidence>
<protein>
    <recommendedName>
        <fullName evidence="9">Beta sliding clamp</fullName>
    </recommendedName>
</protein>
<dbReference type="Pfam" id="PF02767">
    <property type="entry name" value="DNA_pol3_beta_2"/>
    <property type="match status" value="1"/>
</dbReference>
<comment type="subunit">
    <text evidence="9">Forms a ring-shaped head-to-tail homodimer around DNA.</text>
</comment>
<comment type="function">
    <text evidence="9">Confers DNA tethering and processivity to DNA polymerases and other proteins. Acts as a clamp, forming a ring around DNA (a reaction catalyzed by the clamp-loading complex) which diffuses in an ATP-independent manner freely and bidirectionally along dsDNA. Initially characterized for its ability to contact the catalytic subunit of DNA polymerase III (Pol III), a complex, multichain enzyme responsible for most of the replicative synthesis in bacteria; Pol III exhibits 3'-5' exonuclease proofreading activity. The beta chain is required for initiation of replication as well as for processivity of DNA replication.</text>
</comment>
<keyword evidence="3 9" id="KW-0963">Cytoplasm</keyword>
<keyword evidence="6 9" id="KW-0235">DNA replication</keyword>
<dbReference type="STRING" id="79604.AAY81_00010"/>
<dbReference type="InterPro" id="IPR022634">
    <property type="entry name" value="DNA_polIII_beta_N"/>
</dbReference>
<dbReference type="GO" id="GO:0009360">
    <property type="term" value="C:DNA polymerase III complex"/>
    <property type="evidence" value="ECO:0007669"/>
    <property type="project" value="InterPro"/>
</dbReference>
<accession>A0A172RVT8</accession>
<dbReference type="KEGG" id="ddt:AAY81_00010"/>
<dbReference type="Pfam" id="PF00712">
    <property type="entry name" value="DNA_pol3_beta"/>
    <property type="match status" value="1"/>
</dbReference>
<evidence type="ECO:0000256" key="9">
    <source>
        <dbReference type="PIRNR" id="PIRNR000804"/>
    </source>
</evidence>
<organism evidence="13 14">
    <name type="scientific">Denitrobacterium detoxificans</name>
    <dbReference type="NCBI Taxonomy" id="79604"/>
    <lineage>
        <taxon>Bacteria</taxon>
        <taxon>Bacillati</taxon>
        <taxon>Actinomycetota</taxon>
        <taxon>Coriobacteriia</taxon>
        <taxon>Eggerthellales</taxon>
        <taxon>Eggerthellaceae</taxon>
        <taxon>Denitrobacterium</taxon>
    </lineage>
</organism>
<dbReference type="PATRIC" id="fig|79604.3.peg.2"/>
<dbReference type="Gene3D" id="3.10.150.10">
    <property type="entry name" value="DNA Polymerase III, subunit A, domain 2"/>
    <property type="match status" value="1"/>
</dbReference>
<name>A0A172RVT8_9ACTN</name>
<evidence type="ECO:0000313" key="14">
    <source>
        <dbReference type="Proteomes" id="UP000182975"/>
    </source>
</evidence>
<feature type="domain" description="DNA polymerase III beta sliding clamp C-terminal" evidence="12">
    <location>
        <begin position="244"/>
        <end position="364"/>
    </location>
</feature>
<dbReference type="InterPro" id="IPR022637">
    <property type="entry name" value="DNA_polIII_beta_cen"/>
</dbReference>
<dbReference type="NCBIfam" id="TIGR00663">
    <property type="entry name" value="dnan"/>
    <property type="match status" value="1"/>
</dbReference>
<keyword evidence="5 9" id="KW-0548">Nucleotidyltransferase</keyword>
<dbReference type="GO" id="GO:0003677">
    <property type="term" value="F:DNA binding"/>
    <property type="evidence" value="ECO:0007669"/>
    <property type="project" value="UniProtKB-UniRule"/>
</dbReference>
<evidence type="ECO:0000256" key="2">
    <source>
        <dbReference type="ARBA" id="ARBA00010752"/>
    </source>
</evidence>
<comment type="similarity">
    <text evidence="2 9">Belongs to the beta sliding clamp family.</text>
</comment>
<dbReference type="GO" id="GO:0003887">
    <property type="term" value="F:DNA-directed DNA polymerase activity"/>
    <property type="evidence" value="ECO:0007669"/>
    <property type="project" value="UniProtKB-UniRule"/>
</dbReference>
<dbReference type="EMBL" id="FOEC01000001">
    <property type="protein sequence ID" value="SEO41984.1"/>
    <property type="molecule type" value="Genomic_DNA"/>
</dbReference>
<evidence type="ECO:0000256" key="3">
    <source>
        <dbReference type="ARBA" id="ARBA00022490"/>
    </source>
</evidence>
<evidence type="ECO:0000259" key="11">
    <source>
        <dbReference type="Pfam" id="PF02767"/>
    </source>
</evidence>